<name>A0ABP9USQ3_9BACT</name>
<dbReference type="Proteomes" id="UP001476282">
    <property type="component" value="Unassembled WGS sequence"/>
</dbReference>
<dbReference type="Pfam" id="PF06707">
    <property type="entry name" value="DUF1194"/>
    <property type="match status" value="1"/>
</dbReference>
<evidence type="ECO:0000313" key="3">
    <source>
        <dbReference type="Proteomes" id="UP001476282"/>
    </source>
</evidence>
<organism evidence="2 3">
    <name type="scientific">Haloferula sargassicola</name>
    <dbReference type="NCBI Taxonomy" id="490096"/>
    <lineage>
        <taxon>Bacteria</taxon>
        <taxon>Pseudomonadati</taxon>
        <taxon>Verrucomicrobiota</taxon>
        <taxon>Verrucomicrobiia</taxon>
        <taxon>Verrucomicrobiales</taxon>
        <taxon>Verrucomicrobiaceae</taxon>
        <taxon>Haloferula</taxon>
    </lineage>
</organism>
<reference evidence="2 3" key="1">
    <citation type="submission" date="2024-02" db="EMBL/GenBank/DDBJ databases">
        <title>Haloferula sargassicola NBRC 104335.</title>
        <authorList>
            <person name="Ichikawa N."/>
            <person name="Katano-Makiyama Y."/>
            <person name="Hidaka K."/>
        </authorList>
    </citation>
    <scope>NUCLEOTIDE SEQUENCE [LARGE SCALE GENOMIC DNA]</scope>
    <source>
        <strain evidence="2 3">NBRC 104335</strain>
    </source>
</reference>
<dbReference type="InterPro" id="IPR010607">
    <property type="entry name" value="DUF1194"/>
</dbReference>
<comment type="caution">
    <text evidence="2">The sequence shown here is derived from an EMBL/GenBank/DDBJ whole genome shotgun (WGS) entry which is preliminary data.</text>
</comment>
<feature type="chain" id="PRO_5046181320" description="DUF1194 domain-containing protein" evidence="1">
    <location>
        <begin position="39"/>
        <end position="280"/>
    </location>
</feature>
<evidence type="ECO:0008006" key="4">
    <source>
        <dbReference type="Google" id="ProtNLM"/>
    </source>
</evidence>
<dbReference type="EMBL" id="BAABRI010000028">
    <property type="protein sequence ID" value="GAA5484565.1"/>
    <property type="molecule type" value="Genomic_DNA"/>
</dbReference>
<keyword evidence="3" id="KW-1185">Reference proteome</keyword>
<gene>
    <name evidence="2" type="ORF">Hsar01_03809</name>
</gene>
<keyword evidence="1" id="KW-0732">Signal</keyword>
<evidence type="ECO:0000313" key="2">
    <source>
        <dbReference type="EMBL" id="GAA5484565.1"/>
    </source>
</evidence>
<sequence length="280" mass="28824">MNPANGLNWRSRCARPCRLFAAPLLAAALFGLPSRSQAESVDSELLLLVDVSKDGLKKNDFDTLMSGYASAFTSSSVIDAIASGAAGRIAISLMFFGGSPSQSLGIPWMSISNEAEAQMFAGQLTSLARPSNGNYTFADAMGAGIPSFGTETGAAGNGFESPVQMVQVGAVSRPNGSTKADEAASQQALASGIDLISAVVLGKKADAIESYYRDSIVGGTVGLISGSVVSTDLSSRFTLTMEEQLSGHLGAAAAVPESSAVLLFASSLGVLLMLRRRTSH</sequence>
<feature type="signal peptide" evidence="1">
    <location>
        <begin position="1"/>
        <end position="38"/>
    </location>
</feature>
<dbReference type="InterPro" id="IPR013424">
    <property type="entry name" value="Ice-binding_C"/>
</dbReference>
<accession>A0ABP9USQ3</accession>
<evidence type="ECO:0000256" key="1">
    <source>
        <dbReference type="SAM" id="SignalP"/>
    </source>
</evidence>
<dbReference type="NCBIfam" id="TIGR02595">
    <property type="entry name" value="PEP_CTERM"/>
    <property type="match status" value="1"/>
</dbReference>
<proteinExistence type="predicted"/>
<protein>
    <recommendedName>
        <fullName evidence="4">DUF1194 domain-containing protein</fullName>
    </recommendedName>
</protein>